<name>A0A8X6VPZ4_TRICX</name>
<dbReference type="AlphaFoldDB" id="A0A8X6VPZ4"/>
<evidence type="ECO:0000313" key="2">
    <source>
        <dbReference type="Proteomes" id="UP000887159"/>
    </source>
</evidence>
<comment type="caution">
    <text evidence="1">The sequence shown here is derived from an EMBL/GenBank/DDBJ whole genome shotgun (WGS) entry which is preliminary data.</text>
</comment>
<gene>
    <name evidence="1" type="ORF">TNCV_1571011</name>
</gene>
<reference evidence="1" key="1">
    <citation type="submission" date="2020-08" db="EMBL/GenBank/DDBJ databases">
        <title>Multicomponent nature underlies the extraordinary mechanical properties of spider dragline silk.</title>
        <authorList>
            <person name="Kono N."/>
            <person name="Nakamura H."/>
            <person name="Mori M."/>
            <person name="Yoshida Y."/>
            <person name="Ohtoshi R."/>
            <person name="Malay A.D."/>
            <person name="Moran D.A.P."/>
            <person name="Tomita M."/>
            <person name="Numata K."/>
            <person name="Arakawa K."/>
        </authorList>
    </citation>
    <scope>NUCLEOTIDE SEQUENCE</scope>
</reference>
<sequence length="73" mass="8621">MPLDDRTHLYVRSMVTAVRYMDEVLETYVLLFTCVPDFILMDDNAYPLWSMNFWKVRISAERIGQLDLQTSSV</sequence>
<keyword evidence="2" id="KW-1185">Reference proteome</keyword>
<dbReference type="EMBL" id="BMAU01021334">
    <property type="protein sequence ID" value="GFY15290.1"/>
    <property type="molecule type" value="Genomic_DNA"/>
</dbReference>
<organism evidence="1 2">
    <name type="scientific">Trichonephila clavipes</name>
    <name type="common">Golden silk orbweaver</name>
    <name type="synonym">Nephila clavipes</name>
    <dbReference type="NCBI Taxonomy" id="2585209"/>
    <lineage>
        <taxon>Eukaryota</taxon>
        <taxon>Metazoa</taxon>
        <taxon>Ecdysozoa</taxon>
        <taxon>Arthropoda</taxon>
        <taxon>Chelicerata</taxon>
        <taxon>Arachnida</taxon>
        <taxon>Araneae</taxon>
        <taxon>Araneomorphae</taxon>
        <taxon>Entelegynae</taxon>
        <taxon>Araneoidea</taxon>
        <taxon>Nephilidae</taxon>
        <taxon>Trichonephila</taxon>
    </lineage>
</organism>
<proteinExistence type="predicted"/>
<evidence type="ECO:0000313" key="1">
    <source>
        <dbReference type="EMBL" id="GFY15290.1"/>
    </source>
</evidence>
<protein>
    <submittedName>
        <fullName evidence="1">Uncharacterized protein</fullName>
    </submittedName>
</protein>
<dbReference type="Proteomes" id="UP000887159">
    <property type="component" value="Unassembled WGS sequence"/>
</dbReference>
<accession>A0A8X6VPZ4</accession>